<dbReference type="Gene3D" id="1.25.10.10">
    <property type="entry name" value="Leucine-rich Repeat Variant"/>
    <property type="match status" value="1"/>
</dbReference>
<dbReference type="PANTHER" id="PTHR22100:SF13">
    <property type="entry name" value="WINGS APART-LIKE PROTEIN HOMOLOG"/>
    <property type="match status" value="1"/>
</dbReference>
<dbReference type="InterPro" id="IPR011989">
    <property type="entry name" value="ARM-like"/>
</dbReference>
<dbReference type="AlphaFoldDB" id="A0A9W6WQP2"/>
<gene>
    <name evidence="2" type="ORF">Plil01_000934500</name>
</gene>
<dbReference type="PANTHER" id="PTHR22100">
    <property type="entry name" value="WINGS APART-LIKE PROTEIN HOMOLOG"/>
    <property type="match status" value="1"/>
</dbReference>
<keyword evidence="3" id="KW-1185">Reference proteome</keyword>
<dbReference type="InterPro" id="IPR039874">
    <property type="entry name" value="WAPL"/>
</dbReference>
<protein>
    <submittedName>
        <fullName evidence="2">Unnamed protein product</fullName>
    </submittedName>
</protein>
<evidence type="ECO:0000256" key="1">
    <source>
        <dbReference type="SAM" id="MobiDB-lite"/>
    </source>
</evidence>
<comment type="caution">
    <text evidence="2">The sequence shown here is derived from an EMBL/GenBank/DDBJ whole genome shotgun (WGS) entry which is preliminary data.</text>
</comment>
<dbReference type="OrthoDB" id="78088at2759"/>
<evidence type="ECO:0000313" key="3">
    <source>
        <dbReference type="Proteomes" id="UP001165083"/>
    </source>
</evidence>
<reference evidence="2" key="1">
    <citation type="submission" date="2023-04" db="EMBL/GenBank/DDBJ databases">
        <title>Phytophthora lilii NBRC 32176.</title>
        <authorList>
            <person name="Ichikawa N."/>
            <person name="Sato H."/>
            <person name="Tonouchi N."/>
        </authorList>
    </citation>
    <scope>NUCLEOTIDE SEQUENCE</scope>
    <source>
        <strain evidence="2">NBRC 32176</strain>
    </source>
</reference>
<feature type="region of interest" description="Disordered" evidence="1">
    <location>
        <begin position="827"/>
        <end position="909"/>
    </location>
</feature>
<name>A0A9W6WQP2_9STRA</name>
<sequence>MSSWSSRPLAQLQVELRQQMGTFFGPSQIRTQNHKKEVTAQVDFPGAAASSGGMASSSRRRNAASRGPSRLVPPSSCSTDADASDDTKFNAVDAPESLLGRLEAVDRDAARRKFALYGRQNAHVDHISGTELDMTIVLQSTMLLQEDGLLAARLDDVTYLLDGLLPPATTRRVRLAQTRSVLELMQLLQDPQTLQAVELSSQRRRIQARVRELLLTSLGSGAEEETHQVALAELVYFLSGSPDAQGYIDEKVLDVIVLALKRELAREGGEMWKETAEVVETDVVVGAVSRKKTCLRRKQTSCKRPLTKAMGAAAVLEGEVNDAAFAFEMEHAINDVVKRSQVMTSTTPVSDEYCLAQIKRLLVDHSQFYVDGKIQISTAIMLCASLHNLLKVEGFSSSSPSSLSQQCQQQQSAGSEDTAGATFKLIQLRKRQLVQNGGVDALVHSLSKTLNTLEASMPTEPADPVSPTCALSLHRTGMLLCVFDQATFLALDVQQYISKRRTVFALLLKFIRLLSGLCWGRQAQKRWESDSNMSLAVDVLLSTMRVLINLTHHNIEAARHMNALGGMQLLATAFSLLWVRLDSSTQFSKLAVSEDKWEFDSCLLLLSVIVNSIEFSDDNRDSLAGASLFANASDGKKSLIEQTRVSSCELFTQFFQAKVESYVHLMDKTETQDSSRISSIAEENDDWNPEDVILGGCTSLLLGYLMKGSAANSTVILQALPDNSPQLLLRALGVFVAFHSQIGALTPEVAKSVLQVEEVLKSSMCAGRILADIETKDDQQHATMAEAAPNSKGAECDIDRMCTASVKDADTAIEAYSRKQSPHYRTRPLKNVCANIDDSDSEPQMEMTLNEKKRPTPQDCGIPTPTRTPPRSPRRKRSRVKSPIKTAASPARTKSPVRRNKSTPAAVLSDGSISSPVVAQLLRRTRQLVDEFDAEFSMINRSTLKKSEIGNTSVKPSSEGSSSPMMVLTMDVSCRDNGRDGLDLSQDIGDENYSSPNANQVSAGCDVGLHLQSNRRKKLSRDTAVNVKGDKDLAACEATVFDFALTSTPPATPLRKITKNNTVMRTPTRSHRTPGLCRQ</sequence>
<accession>A0A9W6WQP2</accession>
<organism evidence="2 3">
    <name type="scientific">Phytophthora lilii</name>
    <dbReference type="NCBI Taxonomy" id="2077276"/>
    <lineage>
        <taxon>Eukaryota</taxon>
        <taxon>Sar</taxon>
        <taxon>Stramenopiles</taxon>
        <taxon>Oomycota</taxon>
        <taxon>Peronosporomycetes</taxon>
        <taxon>Peronosporales</taxon>
        <taxon>Peronosporaceae</taxon>
        <taxon>Phytophthora</taxon>
    </lineage>
</organism>
<proteinExistence type="predicted"/>
<feature type="compositionally biased region" description="Low complexity" evidence="1">
    <location>
        <begin position="64"/>
        <end position="81"/>
    </location>
</feature>
<feature type="compositionally biased region" description="Basic residues" evidence="1">
    <location>
        <begin position="872"/>
        <end position="882"/>
    </location>
</feature>
<dbReference type="EMBL" id="BSXW01000466">
    <property type="protein sequence ID" value="GMF23213.1"/>
    <property type="molecule type" value="Genomic_DNA"/>
</dbReference>
<feature type="region of interest" description="Disordered" evidence="1">
    <location>
        <begin position="24"/>
        <end position="89"/>
    </location>
</feature>
<feature type="compositionally biased region" description="Low complexity" evidence="1">
    <location>
        <begin position="46"/>
        <end position="57"/>
    </location>
</feature>
<evidence type="ECO:0000313" key="2">
    <source>
        <dbReference type="EMBL" id="GMF23213.1"/>
    </source>
</evidence>
<dbReference type="Proteomes" id="UP001165083">
    <property type="component" value="Unassembled WGS sequence"/>
</dbReference>